<dbReference type="Proteomes" id="UP000602198">
    <property type="component" value="Unassembled WGS sequence"/>
</dbReference>
<comment type="caution">
    <text evidence="1">The sequence shown here is derived from an EMBL/GenBank/DDBJ whole genome shotgun (WGS) entry which is preliminary data.</text>
</comment>
<keyword evidence="2" id="KW-1185">Reference proteome</keyword>
<evidence type="ECO:0008006" key="3">
    <source>
        <dbReference type="Google" id="ProtNLM"/>
    </source>
</evidence>
<evidence type="ECO:0000313" key="1">
    <source>
        <dbReference type="EMBL" id="MBL1080092.1"/>
    </source>
</evidence>
<accession>A0ABS1MHQ4</accession>
<dbReference type="EMBL" id="JAERRJ010000024">
    <property type="protein sequence ID" value="MBL1080092.1"/>
    <property type="molecule type" value="Genomic_DNA"/>
</dbReference>
<dbReference type="RefSeq" id="WP_201958255.1">
    <property type="nucleotide sequence ID" value="NZ_JAERRJ010000024.1"/>
</dbReference>
<name>A0ABS1MHQ4_9NOCA</name>
<evidence type="ECO:0000313" key="2">
    <source>
        <dbReference type="Proteomes" id="UP000602198"/>
    </source>
</evidence>
<reference evidence="1 2" key="1">
    <citation type="submission" date="2021-01" db="EMBL/GenBank/DDBJ databases">
        <title>WGS of actinomycetes isolated from Thailand.</title>
        <authorList>
            <person name="Thawai C."/>
        </authorList>
    </citation>
    <scope>NUCLEOTIDE SEQUENCE [LARGE SCALE GENOMIC DNA]</scope>
    <source>
        <strain evidence="1 2">LPG 2</strain>
    </source>
</reference>
<sequence>MTDIGVHVVLEWKFDSARRVLDDIEAAIADLGDRQWFLGELINDVPEFFDSTAGWELRMALARQAGTLHRARHLLSRTAVDFSSALGWIENRVGKLREIDTVAKDLGLFIDSRGIVRSAKPDSRLAAELGQGYVLELEVVRQVLTAQVNSLMVSLRAVDERTQLDRSWSDPVPSPGWLDRFVPDRRLV</sequence>
<gene>
    <name evidence="1" type="ORF">JK358_37420</name>
</gene>
<protein>
    <recommendedName>
        <fullName evidence="3">DUF403 domain-containing protein</fullName>
    </recommendedName>
</protein>
<proteinExistence type="predicted"/>
<organism evidence="1 2">
    <name type="scientific">Nocardia acididurans</name>
    <dbReference type="NCBI Taxonomy" id="2802282"/>
    <lineage>
        <taxon>Bacteria</taxon>
        <taxon>Bacillati</taxon>
        <taxon>Actinomycetota</taxon>
        <taxon>Actinomycetes</taxon>
        <taxon>Mycobacteriales</taxon>
        <taxon>Nocardiaceae</taxon>
        <taxon>Nocardia</taxon>
    </lineage>
</organism>